<reference evidence="2" key="1">
    <citation type="submission" date="2022-11" db="UniProtKB">
        <authorList>
            <consortium name="WormBaseParasite"/>
        </authorList>
    </citation>
    <scope>IDENTIFICATION</scope>
</reference>
<evidence type="ECO:0000313" key="1">
    <source>
        <dbReference type="Proteomes" id="UP000887576"/>
    </source>
</evidence>
<protein>
    <submittedName>
        <fullName evidence="2">Transthyretin-like protein</fullName>
    </submittedName>
</protein>
<sequence>MKKIVFLLVVGMIGCTFGQRSQTVGVRGQVMCNGRPMSGVQIKLWDEDTGPDPDDLMAQGTTDMNGRFQLSGTESELTNIDPRLKIYHTCDQGYNPCKRKVTFKIPSQYINSGSQIKLWDEDTGPDPDDLMAQGTTDMNGRFQLSGTESELTNIDPRLKIYHTCDQGYNPCKRKVTFKIPSQYINSGSQVGQWFDLGTLNLNTKFPDESRECFG</sequence>
<organism evidence="1 2">
    <name type="scientific">Panagrolaimus sp. JU765</name>
    <dbReference type="NCBI Taxonomy" id="591449"/>
    <lineage>
        <taxon>Eukaryota</taxon>
        <taxon>Metazoa</taxon>
        <taxon>Ecdysozoa</taxon>
        <taxon>Nematoda</taxon>
        <taxon>Chromadorea</taxon>
        <taxon>Rhabditida</taxon>
        <taxon>Tylenchina</taxon>
        <taxon>Panagrolaimomorpha</taxon>
        <taxon>Panagrolaimoidea</taxon>
        <taxon>Panagrolaimidae</taxon>
        <taxon>Panagrolaimus</taxon>
    </lineage>
</organism>
<name>A0AC34R1Y2_9BILA</name>
<evidence type="ECO:0000313" key="2">
    <source>
        <dbReference type="WBParaSite" id="JU765_v2.g2567.t2"/>
    </source>
</evidence>
<accession>A0AC34R1Y2</accession>
<dbReference type="Proteomes" id="UP000887576">
    <property type="component" value="Unplaced"/>
</dbReference>
<dbReference type="WBParaSite" id="JU765_v2.g2567.t2">
    <property type="protein sequence ID" value="JU765_v2.g2567.t2"/>
    <property type="gene ID" value="JU765_v2.g2567"/>
</dbReference>
<proteinExistence type="predicted"/>